<dbReference type="PANTHER" id="PTHR21666:SF289">
    <property type="entry name" value="L-ALA--D-GLU ENDOPEPTIDASE"/>
    <property type="match status" value="1"/>
</dbReference>
<dbReference type="EMBL" id="JACTAG010000002">
    <property type="protein sequence ID" value="MBD3664383.1"/>
    <property type="molecule type" value="Genomic_DNA"/>
</dbReference>
<dbReference type="InterPro" id="IPR050570">
    <property type="entry name" value="Cell_wall_metabolism_enzyme"/>
</dbReference>
<protein>
    <submittedName>
        <fullName evidence="4">M23 family metallopeptidase</fullName>
    </submittedName>
</protein>
<feature type="domain" description="M23ase beta-sheet core" evidence="3">
    <location>
        <begin position="61"/>
        <end position="179"/>
    </location>
</feature>
<reference evidence="4" key="1">
    <citation type="submission" date="2020-08" db="EMBL/GenBank/DDBJ databases">
        <title>Sulfitobacter aestuariivivens sp. nov., isolated from a tidal flat.</title>
        <authorList>
            <person name="Park S."/>
            <person name="Yoon J.-H."/>
        </authorList>
    </citation>
    <scope>NUCLEOTIDE SEQUENCE</scope>
    <source>
        <strain evidence="4">TSTF-M16</strain>
    </source>
</reference>
<comment type="caution">
    <text evidence="4">The sequence shown here is derived from an EMBL/GenBank/DDBJ whole genome shotgun (WGS) entry which is preliminary data.</text>
</comment>
<dbReference type="InterPro" id="IPR011055">
    <property type="entry name" value="Dup_hybrid_motif"/>
</dbReference>
<dbReference type="Gene3D" id="2.70.70.10">
    <property type="entry name" value="Glucose Permease (Domain IIA)"/>
    <property type="match status" value="1"/>
</dbReference>
<evidence type="ECO:0000256" key="2">
    <source>
        <dbReference type="SAM" id="SignalP"/>
    </source>
</evidence>
<dbReference type="InterPro" id="IPR016047">
    <property type="entry name" value="M23ase_b-sheet_dom"/>
</dbReference>
<name>A0A927D3F6_9RHOB</name>
<accession>A0A927D3F6</accession>
<organism evidence="4 5">
    <name type="scientific">Sulfitobacter aestuariivivens</name>
    <dbReference type="NCBI Taxonomy" id="2766981"/>
    <lineage>
        <taxon>Bacteria</taxon>
        <taxon>Pseudomonadati</taxon>
        <taxon>Pseudomonadota</taxon>
        <taxon>Alphaproteobacteria</taxon>
        <taxon>Rhodobacterales</taxon>
        <taxon>Roseobacteraceae</taxon>
        <taxon>Sulfitobacter</taxon>
    </lineage>
</organism>
<dbReference type="Pfam" id="PF01551">
    <property type="entry name" value="Peptidase_M23"/>
    <property type="match status" value="1"/>
</dbReference>
<evidence type="ECO:0000313" key="4">
    <source>
        <dbReference type="EMBL" id="MBD3664383.1"/>
    </source>
</evidence>
<proteinExistence type="predicted"/>
<feature type="signal peptide" evidence="2">
    <location>
        <begin position="1"/>
        <end position="18"/>
    </location>
</feature>
<feature type="chain" id="PRO_5037366415" evidence="2">
    <location>
        <begin position="19"/>
        <end position="321"/>
    </location>
</feature>
<dbReference type="Proteomes" id="UP000635142">
    <property type="component" value="Unassembled WGS sequence"/>
</dbReference>
<keyword evidence="1 2" id="KW-0732">Signal</keyword>
<dbReference type="CDD" id="cd12797">
    <property type="entry name" value="M23_peptidase"/>
    <property type="match status" value="1"/>
</dbReference>
<dbReference type="PANTHER" id="PTHR21666">
    <property type="entry name" value="PEPTIDASE-RELATED"/>
    <property type="match status" value="1"/>
</dbReference>
<dbReference type="AlphaFoldDB" id="A0A927D3F6"/>
<dbReference type="SUPFAM" id="SSF51261">
    <property type="entry name" value="Duplicated hybrid motif"/>
    <property type="match status" value="1"/>
</dbReference>
<dbReference type="GO" id="GO:0004222">
    <property type="term" value="F:metalloendopeptidase activity"/>
    <property type="evidence" value="ECO:0007669"/>
    <property type="project" value="TreeGrafter"/>
</dbReference>
<gene>
    <name evidence="4" type="ORF">H9Q16_10650</name>
</gene>
<evidence type="ECO:0000256" key="1">
    <source>
        <dbReference type="ARBA" id="ARBA00022729"/>
    </source>
</evidence>
<evidence type="ECO:0000259" key="3">
    <source>
        <dbReference type="Pfam" id="PF01551"/>
    </source>
</evidence>
<keyword evidence="5" id="KW-1185">Reference proteome</keyword>
<sequence>MRRALMALALASASPVLAEAPTLASPIDCDLTETCFILQYMDHDPGSGASDFRCSPLSYDTHSGTDFALPSDAMMQAGVDVLASAPGTVVGIRDGMPDTGLTADTAAQIAGRECGNGVRLDHGGGWTTQYCHLKQGTIAVQPGDIIETGAILGQVGQSGRAEFPHVHLSLEKDGQDVDPYDPDGDITCGAPGTDTLWATAPPYRPGGLITLGFADHVPEYTAIKAGTADHSDLTKTAPALVIWSYNFGIRAGDILQLDLTGPDGPVIARDITLDRTQALNFRAIGKKRRTAEWPAGTYTGTATLIRAEQQIEKKQITLTLR</sequence>
<evidence type="ECO:0000313" key="5">
    <source>
        <dbReference type="Proteomes" id="UP000635142"/>
    </source>
</evidence>